<dbReference type="GO" id="GO:0004124">
    <property type="term" value="F:cysteine synthase activity"/>
    <property type="evidence" value="ECO:0007669"/>
    <property type="project" value="TreeGrafter"/>
</dbReference>
<protein>
    <recommendedName>
        <fullName evidence="5">homocysteine desulfhydrase</fullName>
        <ecNumber evidence="5">4.4.1.2</ecNumber>
    </recommendedName>
    <alternativeName>
        <fullName evidence="6">Homocysteine desulfhydrase</fullName>
    </alternativeName>
</protein>
<dbReference type="OrthoDB" id="9780685at2"/>
<dbReference type="InterPro" id="IPR000277">
    <property type="entry name" value="Cys/Met-Metab_PyrdxlP-dep_enz"/>
</dbReference>
<dbReference type="GO" id="GO:0018826">
    <property type="term" value="F:methionine gamma-lyase activity"/>
    <property type="evidence" value="ECO:0007669"/>
    <property type="project" value="UniProtKB-EC"/>
</dbReference>
<comment type="similarity">
    <text evidence="2 10">Belongs to the trans-sulfuration enzymes family.</text>
</comment>
<dbReference type="Pfam" id="PF01053">
    <property type="entry name" value="Cys_Met_Meta_PP"/>
    <property type="match status" value="1"/>
</dbReference>
<dbReference type="InterPro" id="IPR015422">
    <property type="entry name" value="PyrdxlP-dep_Trfase_small"/>
</dbReference>
<dbReference type="Gene3D" id="3.40.640.10">
    <property type="entry name" value="Type I PLP-dependent aspartate aminotransferase-like (Major domain)"/>
    <property type="match status" value="1"/>
</dbReference>
<comment type="caution">
    <text evidence="11">The sequence shown here is derived from an EMBL/GenBank/DDBJ whole genome shotgun (WGS) entry which is preliminary data.</text>
</comment>
<organism evidence="11 12">
    <name type="scientific">Clostridium luticellarii</name>
    <dbReference type="NCBI Taxonomy" id="1691940"/>
    <lineage>
        <taxon>Bacteria</taxon>
        <taxon>Bacillati</taxon>
        <taxon>Bacillota</taxon>
        <taxon>Clostridia</taxon>
        <taxon>Eubacteriales</taxon>
        <taxon>Clostridiaceae</taxon>
        <taxon>Clostridium</taxon>
    </lineage>
</organism>
<dbReference type="FunFam" id="3.40.640.10:FF:000046">
    <property type="entry name" value="Cystathionine gamma-lyase"/>
    <property type="match status" value="1"/>
</dbReference>
<dbReference type="GO" id="GO:0019346">
    <property type="term" value="P:transsulfuration"/>
    <property type="evidence" value="ECO:0007669"/>
    <property type="project" value="InterPro"/>
</dbReference>
<evidence type="ECO:0000313" key="12">
    <source>
        <dbReference type="Proteomes" id="UP000237798"/>
    </source>
</evidence>
<comment type="catalytic activity">
    <reaction evidence="8">
        <text>L-methionine + H2O = methanethiol + 2-oxobutanoate + NH4(+)</text>
        <dbReference type="Rhea" id="RHEA:23800"/>
        <dbReference type="ChEBI" id="CHEBI:15377"/>
        <dbReference type="ChEBI" id="CHEBI:16007"/>
        <dbReference type="ChEBI" id="CHEBI:16763"/>
        <dbReference type="ChEBI" id="CHEBI:28938"/>
        <dbReference type="ChEBI" id="CHEBI:57844"/>
        <dbReference type="EC" id="4.4.1.11"/>
    </reaction>
    <physiologicalReaction direction="left-to-right" evidence="8">
        <dbReference type="Rhea" id="RHEA:23801"/>
    </physiologicalReaction>
</comment>
<evidence type="ECO:0000256" key="3">
    <source>
        <dbReference type="ARBA" id="ARBA00022679"/>
    </source>
</evidence>
<dbReference type="GO" id="GO:0030170">
    <property type="term" value="F:pyridoxal phosphate binding"/>
    <property type="evidence" value="ECO:0007669"/>
    <property type="project" value="InterPro"/>
</dbReference>
<keyword evidence="11" id="KW-0456">Lyase</keyword>
<dbReference type="Proteomes" id="UP000237798">
    <property type="component" value="Unassembled WGS sequence"/>
</dbReference>
<keyword evidence="12" id="KW-1185">Reference proteome</keyword>
<dbReference type="SUPFAM" id="SSF53383">
    <property type="entry name" value="PLP-dependent transferases"/>
    <property type="match status" value="1"/>
</dbReference>
<feature type="modified residue" description="N6-(pyridoxal phosphate)lysine" evidence="9">
    <location>
        <position position="202"/>
    </location>
</feature>
<keyword evidence="3" id="KW-0808">Transferase</keyword>
<evidence type="ECO:0000256" key="4">
    <source>
        <dbReference type="ARBA" id="ARBA00022898"/>
    </source>
</evidence>
<evidence type="ECO:0000256" key="7">
    <source>
        <dbReference type="ARBA" id="ARBA00048780"/>
    </source>
</evidence>
<dbReference type="GO" id="GO:0047982">
    <property type="term" value="F:homocysteine desulfhydrase activity"/>
    <property type="evidence" value="ECO:0007669"/>
    <property type="project" value="UniProtKB-EC"/>
</dbReference>
<sequence>MKFNTKLIHGNFNIDYTGATNAPIYLSNAYAHKSAENLEDIFTGKTMGYAYTRISNPTVISFERRMASIEDGLSATSAASGMSAIYLAIMNVLEPGNEIIASCGLYGGSYTLIRNLRSFGIKVKFLEELNKESLELAINENTRLVFAETIGNPKLNVLDIEPVSKICKLHKIILMIDSTMTTPYLIKPLQHGADVVIHSTSKYINGTSNSIGGIIIDGGGSKYSDSKYSNFEPYVKRFGNMSFTAKLKDTIGRDIGPAMSPFSAFLNLTGVETLALRMKEHCKNTLMVARYLESNKKISEVNYPGLESSKYHDLIRKYYKNEAGGILTFRLGSKEKAFAFLNRLKLILNLTNIGDTKSIIIHPSSTICSNNTEEEKMQMGVYDDLLRLSVGIEDVEDIIGDMEQALENV</sequence>
<dbReference type="Gene3D" id="3.90.1150.10">
    <property type="entry name" value="Aspartate Aminotransferase, domain 1"/>
    <property type="match status" value="1"/>
</dbReference>
<evidence type="ECO:0000256" key="9">
    <source>
        <dbReference type="PIRSR" id="PIRSR001434-2"/>
    </source>
</evidence>
<dbReference type="InterPro" id="IPR015421">
    <property type="entry name" value="PyrdxlP-dep_Trfase_major"/>
</dbReference>
<dbReference type="InterPro" id="IPR015424">
    <property type="entry name" value="PyrdxlP-dep_Trfase"/>
</dbReference>
<name>A0A2T0BPG9_9CLOT</name>
<dbReference type="EC" id="4.4.1.2" evidence="5"/>
<dbReference type="GO" id="GO:0071269">
    <property type="term" value="P:L-homocysteine biosynthetic process"/>
    <property type="evidence" value="ECO:0007669"/>
    <property type="project" value="TreeGrafter"/>
</dbReference>
<dbReference type="AlphaFoldDB" id="A0A2T0BPG9"/>
<evidence type="ECO:0000313" key="11">
    <source>
        <dbReference type="EMBL" id="PRR85778.1"/>
    </source>
</evidence>
<dbReference type="RefSeq" id="WP_106008735.1">
    <property type="nucleotide sequence ID" value="NZ_JALCPJ010000032.1"/>
</dbReference>
<dbReference type="PANTHER" id="PTHR43797:SF2">
    <property type="entry name" value="HOMOCYSTEINE_CYSTEINE SYNTHASE"/>
    <property type="match status" value="1"/>
</dbReference>
<evidence type="ECO:0000256" key="10">
    <source>
        <dbReference type="RuleBase" id="RU362118"/>
    </source>
</evidence>
<dbReference type="GO" id="GO:0006535">
    <property type="term" value="P:cysteine biosynthetic process from serine"/>
    <property type="evidence" value="ECO:0007669"/>
    <property type="project" value="TreeGrafter"/>
</dbReference>
<gene>
    <name evidence="11" type="primary">mdeA_1</name>
    <name evidence="11" type="ORF">CLLU_12670</name>
</gene>
<dbReference type="GO" id="GO:0003961">
    <property type="term" value="F:O-acetylhomoserine aminocarboxypropyltransferase activity"/>
    <property type="evidence" value="ECO:0007669"/>
    <property type="project" value="TreeGrafter"/>
</dbReference>
<dbReference type="CDD" id="cd00614">
    <property type="entry name" value="CGS_like"/>
    <property type="match status" value="1"/>
</dbReference>
<evidence type="ECO:0000256" key="5">
    <source>
        <dbReference type="ARBA" id="ARBA00047175"/>
    </source>
</evidence>
<dbReference type="GO" id="GO:0005737">
    <property type="term" value="C:cytoplasm"/>
    <property type="evidence" value="ECO:0007669"/>
    <property type="project" value="TreeGrafter"/>
</dbReference>
<dbReference type="EMBL" id="PVXP01000012">
    <property type="protein sequence ID" value="PRR85778.1"/>
    <property type="molecule type" value="Genomic_DNA"/>
</dbReference>
<reference evidence="11 12" key="1">
    <citation type="submission" date="2018-03" db="EMBL/GenBank/DDBJ databases">
        <title>Genome sequence of Clostridium luticellarii DSM 29923.</title>
        <authorList>
            <person name="Poehlein A."/>
            <person name="Daniel R."/>
        </authorList>
    </citation>
    <scope>NUCLEOTIDE SEQUENCE [LARGE SCALE GENOMIC DNA]</scope>
    <source>
        <strain evidence="11 12">DSM 29923</strain>
    </source>
</reference>
<keyword evidence="4 9" id="KW-0663">Pyridoxal phosphate</keyword>
<dbReference type="InterPro" id="IPR006235">
    <property type="entry name" value="OAc-hSer/O-AcSer_sulfhydrylase"/>
</dbReference>
<comment type="cofactor">
    <cofactor evidence="1 10">
        <name>pyridoxal 5'-phosphate</name>
        <dbReference type="ChEBI" id="CHEBI:597326"/>
    </cofactor>
</comment>
<dbReference type="PANTHER" id="PTHR43797">
    <property type="entry name" value="HOMOCYSTEINE/CYSTEINE SYNTHASE"/>
    <property type="match status" value="1"/>
</dbReference>
<accession>A0A2T0BPG9</accession>
<proteinExistence type="inferred from homology"/>
<evidence type="ECO:0000256" key="2">
    <source>
        <dbReference type="ARBA" id="ARBA00009077"/>
    </source>
</evidence>
<evidence type="ECO:0000256" key="1">
    <source>
        <dbReference type="ARBA" id="ARBA00001933"/>
    </source>
</evidence>
<evidence type="ECO:0000256" key="8">
    <source>
        <dbReference type="ARBA" id="ARBA00052699"/>
    </source>
</evidence>
<dbReference type="PIRSF" id="PIRSF001434">
    <property type="entry name" value="CGS"/>
    <property type="match status" value="1"/>
</dbReference>
<comment type="catalytic activity">
    <reaction evidence="7">
        <text>L-homocysteine + H2O = 2-oxobutanoate + hydrogen sulfide + NH4(+) + H(+)</text>
        <dbReference type="Rhea" id="RHEA:14501"/>
        <dbReference type="ChEBI" id="CHEBI:15377"/>
        <dbReference type="ChEBI" id="CHEBI:15378"/>
        <dbReference type="ChEBI" id="CHEBI:16763"/>
        <dbReference type="ChEBI" id="CHEBI:28938"/>
        <dbReference type="ChEBI" id="CHEBI:29919"/>
        <dbReference type="ChEBI" id="CHEBI:58199"/>
        <dbReference type="EC" id="4.4.1.2"/>
    </reaction>
    <physiologicalReaction direction="left-to-right" evidence="7">
        <dbReference type="Rhea" id="RHEA:14502"/>
    </physiologicalReaction>
</comment>
<evidence type="ECO:0000256" key="6">
    <source>
        <dbReference type="ARBA" id="ARBA00047199"/>
    </source>
</evidence>